<dbReference type="AlphaFoldDB" id="A0A1Y1XH33"/>
<evidence type="ECO:0000313" key="3">
    <source>
        <dbReference type="Proteomes" id="UP000193944"/>
    </source>
</evidence>
<dbReference type="Proteomes" id="UP000193944">
    <property type="component" value="Unassembled WGS sequence"/>
</dbReference>
<reference evidence="2 3" key="1">
    <citation type="submission" date="2016-08" db="EMBL/GenBank/DDBJ databases">
        <title>A Parts List for Fungal Cellulosomes Revealed by Comparative Genomics.</title>
        <authorList>
            <consortium name="DOE Joint Genome Institute"/>
            <person name="Haitjema C.H."/>
            <person name="Gilmore S.P."/>
            <person name="Henske J.K."/>
            <person name="Solomon K.V."/>
            <person name="De Groot R."/>
            <person name="Kuo A."/>
            <person name="Mondo S.J."/>
            <person name="Salamov A.A."/>
            <person name="Labutti K."/>
            <person name="Zhao Z."/>
            <person name="Chiniquy J."/>
            <person name="Barry K."/>
            <person name="Brewer H.M."/>
            <person name="Purvine S.O."/>
            <person name="Wright A.T."/>
            <person name="Boxma B."/>
            <person name="Van Alen T."/>
            <person name="Hackstein J.H."/>
            <person name="Baker S.E."/>
            <person name="Grigoriev I.V."/>
            <person name="O'Malley M.A."/>
        </authorList>
    </citation>
    <scope>NUCLEOTIDE SEQUENCE [LARGE SCALE GENOMIC DNA]</scope>
    <source>
        <strain evidence="2 3">S4</strain>
    </source>
</reference>
<name>A0A1Y1XH33_9FUNG</name>
<organism evidence="2 3">
    <name type="scientific">Anaeromyces robustus</name>
    <dbReference type="NCBI Taxonomy" id="1754192"/>
    <lineage>
        <taxon>Eukaryota</taxon>
        <taxon>Fungi</taxon>
        <taxon>Fungi incertae sedis</taxon>
        <taxon>Chytridiomycota</taxon>
        <taxon>Chytridiomycota incertae sedis</taxon>
        <taxon>Neocallimastigomycetes</taxon>
        <taxon>Neocallimastigales</taxon>
        <taxon>Neocallimastigaceae</taxon>
        <taxon>Anaeromyces</taxon>
    </lineage>
</organism>
<keyword evidence="1" id="KW-0732">Signal</keyword>
<dbReference type="EMBL" id="MCFG01000042">
    <property type="protein sequence ID" value="ORX85033.1"/>
    <property type="molecule type" value="Genomic_DNA"/>
</dbReference>
<keyword evidence="3" id="KW-1185">Reference proteome</keyword>
<protein>
    <submittedName>
        <fullName evidence="2">Uncharacterized protein</fullName>
    </submittedName>
</protein>
<accession>A0A1Y1XH33</accession>
<comment type="caution">
    <text evidence="2">The sequence shown here is derived from an EMBL/GenBank/DDBJ whole genome shotgun (WGS) entry which is preliminary data.</text>
</comment>
<gene>
    <name evidence="2" type="ORF">BCR32DRAFT_242144</name>
</gene>
<proteinExistence type="predicted"/>
<feature type="chain" id="PRO_5012440592" evidence="1">
    <location>
        <begin position="19"/>
        <end position="405"/>
    </location>
</feature>
<feature type="signal peptide" evidence="1">
    <location>
        <begin position="1"/>
        <end position="18"/>
    </location>
</feature>
<dbReference type="OrthoDB" id="10526675at2759"/>
<evidence type="ECO:0000256" key="1">
    <source>
        <dbReference type="SAM" id="SignalP"/>
    </source>
</evidence>
<sequence>MIFILFITLFLKVCFVLGETSFINNGQRAELFEKMDNEISTFNITLPDIEFDLLKFYTSFSSKSNGYIQSFDDRNDSFNNNIKNFYDFLGDISYDLRSYKAKIEYLLKLLKLHNFKKEYPNFNFKKFSFLKISNKGYLNFNENEILKEFNFEPLNYYSDLERYYENDNLKILILQSNRKYNILNLLMKLSEMTTFTNSEMDNDLNKELVFFKFIIKNKDGKFQFNESDYNEFIETYENNNSINDDVTPYNLEEKHFERIYNHLEEIKKNMKRKLELLKKINFKKEYPNFDFSKKLPNLKVNKKGISNINIDNIMKGFKFNLEDYTSLELGYDYNDLNIMVHQSNPKFDLLNILTTLSNITTFNNSKKDDEFTRRLVYFKFISKNENNTYIFDTNSYHLKIFMIIN</sequence>
<reference evidence="2 3" key="2">
    <citation type="submission" date="2016-08" db="EMBL/GenBank/DDBJ databases">
        <title>Pervasive Adenine N6-methylation of Active Genes in Fungi.</title>
        <authorList>
            <consortium name="DOE Joint Genome Institute"/>
            <person name="Mondo S.J."/>
            <person name="Dannebaum R.O."/>
            <person name="Kuo R.C."/>
            <person name="Labutti K."/>
            <person name="Haridas S."/>
            <person name="Kuo A."/>
            <person name="Salamov A."/>
            <person name="Ahrendt S.R."/>
            <person name="Lipzen A."/>
            <person name="Sullivan W."/>
            <person name="Andreopoulos W.B."/>
            <person name="Clum A."/>
            <person name="Lindquist E."/>
            <person name="Daum C."/>
            <person name="Ramamoorthy G.K."/>
            <person name="Gryganskyi A."/>
            <person name="Culley D."/>
            <person name="Magnuson J.K."/>
            <person name="James T.Y."/>
            <person name="O'Malley M.A."/>
            <person name="Stajich J.E."/>
            <person name="Spatafora J.W."/>
            <person name="Visel A."/>
            <person name="Grigoriev I.V."/>
        </authorList>
    </citation>
    <scope>NUCLEOTIDE SEQUENCE [LARGE SCALE GENOMIC DNA]</scope>
    <source>
        <strain evidence="2 3">S4</strain>
    </source>
</reference>
<evidence type="ECO:0000313" key="2">
    <source>
        <dbReference type="EMBL" id="ORX85033.1"/>
    </source>
</evidence>